<dbReference type="InterPro" id="IPR051120">
    <property type="entry name" value="ABC_AA/LPS_Transport"/>
</dbReference>
<dbReference type="Gene3D" id="3.40.50.300">
    <property type="entry name" value="P-loop containing nucleotide triphosphate hydrolases"/>
    <property type="match status" value="1"/>
</dbReference>
<dbReference type="GO" id="GO:0005886">
    <property type="term" value="C:plasma membrane"/>
    <property type="evidence" value="ECO:0007669"/>
    <property type="project" value="TreeGrafter"/>
</dbReference>
<dbReference type="PROSITE" id="PS50893">
    <property type="entry name" value="ABC_TRANSPORTER_2"/>
    <property type="match status" value="1"/>
</dbReference>
<dbReference type="SUPFAM" id="SSF52540">
    <property type="entry name" value="P-loop containing nucleoside triphosphate hydrolases"/>
    <property type="match status" value="1"/>
</dbReference>
<gene>
    <name evidence="5" type="ORF">DRJ21_02320</name>
</gene>
<dbReference type="InterPro" id="IPR032823">
    <property type="entry name" value="BCA_ABC_TP_C"/>
</dbReference>
<evidence type="ECO:0000256" key="1">
    <source>
        <dbReference type="ARBA" id="ARBA00022448"/>
    </source>
</evidence>
<dbReference type="CDD" id="cd03219">
    <property type="entry name" value="ABC_Mj1267_LivG_branched"/>
    <property type="match status" value="1"/>
</dbReference>
<evidence type="ECO:0000256" key="2">
    <source>
        <dbReference type="ARBA" id="ARBA00022741"/>
    </source>
</evidence>
<sequence length="227" mass="25596">MKFNERKITLIIGPNGSGKTTLINCITGIYKPDDGKVYYKGEDITAKPPHEIVKKGLVRTFQIPMPFQRLTVLENLLVSYQYNPGESVLWSLFKSKWLKNELEAVEKAFEILTLLELDHLWNRPAYELSGGQLKLLEIGRALMTDAKTILMDEPAGSVNPVLAHNIFEHIVELRNKLGLTFVVIEHRLDIAAKYADYAYAMASGKVISHGEPEKVLNDPKVIESYLG</sequence>
<dbReference type="Pfam" id="PF12399">
    <property type="entry name" value="BCA_ABC_TP_C"/>
    <property type="match status" value="1"/>
</dbReference>
<evidence type="ECO:0000259" key="4">
    <source>
        <dbReference type="PROSITE" id="PS50893"/>
    </source>
</evidence>
<dbReference type="InterPro" id="IPR003439">
    <property type="entry name" value="ABC_transporter-like_ATP-bd"/>
</dbReference>
<dbReference type="PANTHER" id="PTHR45772">
    <property type="entry name" value="CONSERVED COMPONENT OF ABC TRANSPORTER FOR NATURAL AMINO ACIDS-RELATED"/>
    <property type="match status" value="1"/>
</dbReference>
<keyword evidence="1" id="KW-0813">Transport</keyword>
<accession>A0A497EQP2</accession>
<dbReference type="InterPro" id="IPR017871">
    <property type="entry name" value="ABC_transporter-like_CS"/>
</dbReference>
<feature type="domain" description="ABC transporter" evidence="4">
    <location>
        <begin position="1"/>
        <end position="226"/>
    </location>
</feature>
<evidence type="ECO:0000256" key="3">
    <source>
        <dbReference type="ARBA" id="ARBA00022840"/>
    </source>
</evidence>
<name>A0A497EQP2_9CREN</name>
<dbReference type="EMBL" id="QMQY01000097">
    <property type="protein sequence ID" value="RLE49547.1"/>
    <property type="molecule type" value="Genomic_DNA"/>
</dbReference>
<dbReference type="GO" id="GO:0005524">
    <property type="term" value="F:ATP binding"/>
    <property type="evidence" value="ECO:0007669"/>
    <property type="project" value="UniProtKB-KW"/>
</dbReference>
<dbReference type="PROSITE" id="PS00211">
    <property type="entry name" value="ABC_TRANSPORTER_1"/>
    <property type="match status" value="1"/>
</dbReference>
<dbReference type="PANTHER" id="PTHR45772:SF9">
    <property type="entry name" value="CONSERVED COMPONENT OF ABC TRANSPORTER FOR NATURAL AMINO ACIDS"/>
    <property type="match status" value="1"/>
</dbReference>
<dbReference type="Pfam" id="PF00005">
    <property type="entry name" value="ABC_tran"/>
    <property type="match status" value="1"/>
</dbReference>
<keyword evidence="3 5" id="KW-0067">ATP-binding</keyword>
<dbReference type="Proteomes" id="UP000281962">
    <property type="component" value="Unassembled WGS sequence"/>
</dbReference>
<protein>
    <submittedName>
        <fullName evidence="5">ABC transporter ATP-binding protein</fullName>
    </submittedName>
</protein>
<dbReference type="InterPro" id="IPR027417">
    <property type="entry name" value="P-loop_NTPase"/>
</dbReference>
<evidence type="ECO:0000313" key="6">
    <source>
        <dbReference type="Proteomes" id="UP000281962"/>
    </source>
</evidence>
<dbReference type="AlphaFoldDB" id="A0A497EQP2"/>
<organism evidence="5 6">
    <name type="scientific">Thermoproteota archaeon</name>
    <dbReference type="NCBI Taxonomy" id="2056631"/>
    <lineage>
        <taxon>Archaea</taxon>
        <taxon>Thermoproteota</taxon>
    </lineage>
</organism>
<comment type="caution">
    <text evidence="5">The sequence shown here is derived from an EMBL/GenBank/DDBJ whole genome shotgun (WGS) entry which is preliminary data.</text>
</comment>
<dbReference type="InterPro" id="IPR003593">
    <property type="entry name" value="AAA+_ATPase"/>
</dbReference>
<keyword evidence="2" id="KW-0547">Nucleotide-binding</keyword>
<dbReference type="SMART" id="SM00382">
    <property type="entry name" value="AAA"/>
    <property type="match status" value="1"/>
</dbReference>
<reference evidence="5 6" key="1">
    <citation type="submission" date="2018-06" db="EMBL/GenBank/DDBJ databases">
        <title>Extensive metabolic versatility and redundancy in microbially diverse, dynamic hydrothermal sediments.</title>
        <authorList>
            <person name="Dombrowski N."/>
            <person name="Teske A."/>
            <person name="Baker B.J."/>
        </authorList>
    </citation>
    <scope>NUCLEOTIDE SEQUENCE [LARGE SCALE GENOMIC DNA]</scope>
    <source>
        <strain evidence="5">B30_G17</strain>
    </source>
</reference>
<evidence type="ECO:0000313" key="5">
    <source>
        <dbReference type="EMBL" id="RLE49547.1"/>
    </source>
</evidence>
<dbReference type="GO" id="GO:0016887">
    <property type="term" value="F:ATP hydrolysis activity"/>
    <property type="evidence" value="ECO:0007669"/>
    <property type="project" value="InterPro"/>
</dbReference>
<proteinExistence type="predicted"/>